<evidence type="ECO:0000313" key="6">
    <source>
        <dbReference type="Proteomes" id="UP000322981"/>
    </source>
</evidence>
<dbReference type="InterPro" id="IPR003697">
    <property type="entry name" value="Maf-like"/>
</dbReference>
<dbReference type="CDD" id="cd00555">
    <property type="entry name" value="Maf"/>
    <property type="match status" value="1"/>
</dbReference>
<dbReference type="EMBL" id="VWXX01000002">
    <property type="protein sequence ID" value="KAA6187268.1"/>
    <property type="molecule type" value="Genomic_DNA"/>
</dbReference>
<evidence type="ECO:0000256" key="4">
    <source>
        <dbReference type="HAMAP-Rule" id="MF_00528"/>
    </source>
</evidence>
<name>A0A5M8FTY2_9GAMM</name>
<dbReference type="RefSeq" id="WP_150089784.1">
    <property type="nucleotide sequence ID" value="NZ_JBFUOH010000013.1"/>
</dbReference>
<dbReference type="PIRSF" id="PIRSF006305">
    <property type="entry name" value="Maf"/>
    <property type="match status" value="1"/>
</dbReference>
<dbReference type="EC" id="3.6.1.9" evidence="4"/>
<dbReference type="GO" id="GO:0009117">
    <property type="term" value="P:nucleotide metabolic process"/>
    <property type="evidence" value="ECO:0007669"/>
    <property type="project" value="UniProtKB-KW"/>
</dbReference>
<organism evidence="5 6">
    <name type="scientific">Thiohalocapsa marina</name>
    <dbReference type="NCBI Taxonomy" id="424902"/>
    <lineage>
        <taxon>Bacteria</taxon>
        <taxon>Pseudomonadati</taxon>
        <taxon>Pseudomonadota</taxon>
        <taxon>Gammaproteobacteria</taxon>
        <taxon>Chromatiales</taxon>
        <taxon>Chromatiaceae</taxon>
        <taxon>Thiohalocapsa</taxon>
    </lineage>
</organism>
<dbReference type="OrthoDB" id="9807767at2"/>
<keyword evidence="3 4" id="KW-0546">Nucleotide metabolism</keyword>
<comment type="function">
    <text evidence="4">Nucleoside triphosphate pyrophosphatase that hydrolyzes dTTP and UTP. May have a dual role in cell division arrest and in preventing the incorporation of modified nucleotides into cellular nucleic acids.</text>
</comment>
<evidence type="ECO:0000256" key="2">
    <source>
        <dbReference type="ARBA" id="ARBA00022801"/>
    </source>
</evidence>
<sequence length="205" mass="21608">MNEVALYLASRSPRRRELLQQLGLAHGLLPADVDESPLPGESAEAFVIRIALEKARAGRQVAPSPLPVLGADTAVVCDGRILGKPADAADAAAMLALLSGRAHRVLTGVAVLGQREQTVLSETRVQFRQIAPAEADAYWASGEPRDKAGAYAIQGRGALFVERISGSYTGVVGLPLFETARLLAAEGVHPWDSTLVPSNLGNQTP</sequence>
<accession>A0A5M8FTY2</accession>
<dbReference type="AlphaFoldDB" id="A0A5M8FTY2"/>
<gene>
    <name evidence="5" type="ORF">F2Q65_01685</name>
</gene>
<dbReference type="PANTHER" id="PTHR43213">
    <property type="entry name" value="BIFUNCTIONAL DTTP/UTP PYROPHOSPHATASE/METHYLTRANSFERASE PROTEIN-RELATED"/>
    <property type="match status" value="1"/>
</dbReference>
<dbReference type="HAMAP" id="MF_00528">
    <property type="entry name" value="Maf"/>
    <property type="match status" value="1"/>
</dbReference>
<feature type="site" description="Important for substrate specificity" evidence="4">
    <location>
        <position position="154"/>
    </location>
</feature>
<comment type="cofactor">
    <cofactor evidence="1 4">
        <name>a divalent metal cation</name>
        <dbReference type="ChEBI" id="CHEBI:60240"/>
    </cofactor>
</comment>
<dbReference type="Proteomes" id="UP000322981">
    <property type="component" value="Unassembled WGS sequence"/>
</dbReference>
<evidence type="ECO:0000313" key="5">
    <source>
        <dbReference type="EMBL" id="KAA6187268.1"/>
    </source>
</evidence>
<comment type="caution">
    <text evidence="4">Lacks conserved residue(s) required for the propagation of feature annotation.</text>
</comment>
<comment type="catalytic activity">
    <reaction evidence="4">
        <text>UTP + H2O = UMP + diphosphate + H(+)</text>
        <dbReference type="Rhea" id="RHEA:29395"/>
        <dbReference type="ChEBI" id="CHEBI:15377"/>
        <dbReference type="ChEBI" id="CHEBI:15378"/>
        <dbReference type="ChEBI" id="CHEBI:33019"/>
        <dbReference type="ChEBI" id="CHEBI:46398"/>
        <dbReference type="ChEBI" id="CHEBI:57865"/>
        <dbReference type="EC" id="3.6.1.9"/>
    </reaction>
</comment>
<comment type="similarity">
    <text evidence="4">Belongs to the Maf family. YhdE subfamily.</text>
</comment>
<reference evidence="5 6" key="1">
    <citation type="submission" date="2019-09" db="EMBL/GenBank/DDBJ databases">
        <title>Whole-genome sequence of the purple sulfur bacterium Thiohalocapsa marina DSM 19078.</title>
        <authorList>
            <person name="Kyndt J.A."/>
            <person name="Meyer T.E."/>
        </authorList>
    </citation>
    <scope>NUCLEOTIDE SEQUENCE [LARGE SCALE GENOMIC DNA]</scope>
    <source>
        <strain evidence="5 6">DSM 19078</strain>
    </source>
</reference>
<comment type="subcellular location">
    <subcellularLocation>
        <location evidence="4">Cytoplasm</location>
    </subcellularLocation>
</comment>
<comment type="catalytic activity">
    <reaction evidence="4">
        <text>dTTP + H2O = dTMP + diphosphate + H(+)</text>
        <dbReference type="Rhea" id="RHEA:28534"/>
        <dbReference type="ChEBI" id="CHEBI:15377"/>
        <dbReference type="ChEBI" id="CHEBI:15378"/>
        <dbReference type="ChEBI" id="CHEBI:33019"/>
        <dbReference type="ChEBI" id="CHEBI:37568"/>
        <dbReference type="ChEBI" id="CHEBI:63528"/>
        <dbReference type="EC" id="3.6.1.9"/>
    </reaction>
</comment>
<dbReference type="Pfam" id="PF02545">
    <property type="entry name" value="Maf"/>
    <property type="match status" value="1"/>
</dbReference>
<feature type="active site" description="Proton acceptor" evidence="4">
    <location>
        <position position="72"/>
    </location>
</feature>
<evidence type="ECO:0000256" key="1">
    <source>
        <dbReference type="ARBA" id="ARBA00001968"/>
    </source>
</evidence>
<keyword evidence="2 4" id="KW-0378">Hydrolase</keyword>
<feature type="site" description="Important for substrate specificity" evidence="4">
    <location>
        <position position="73"/>
    </location>
</feature>
<feature type="site" description="Important for substrate specificity" evidence="4">
    <location>
        <position position="14"/>
    </location>
</feature>
<dbReference type="GO" id="GO:0005737">
    <property type="term" value="C:cytoplasm"/>
    <property type="evidence" value="ECO:0007669"/>
    <property type="project" value="UniProtKB-SubCell"/>
</dbReference>
<comment type="caution">
    <text evidence="5">The sequence shown here is derived from an EMBL/GenBank/DDBJ whole genome shotgun (WGS) entry which is preliminary data.</text>
</comment>
<dbReference type="SUPFAM" id="SSF52972">
    <property type="entry name" value="ITPase-like"/>
    <property type="match status" value="1"/>
</dbReference>
<dbReference type="InterPro" id="IPR029001">
    <property type="entry name" value="ITPase-like_fam"/>
</dbReference>
<keyword evidence="4" id="KW-0963">Cytoplasm</keyword>
<dbReference type="GO" id="GO:0036218">
    <property type="term" value="F:dTTP diphosphatase activity"/>
    <property type="evidence" value="ECO:0007669"/>
    <property type="project" value="RHEA"/>
</dbReference>
<proteinExistence type="inferred from homology"/>
<keyword evidence="6" id="KW-1185">Reference proteome</keyword>
<dbReference type="GO" id="GO:0036221">
    <property type="term" value="F:UTP diphosphatase activity"/>
    <property type="evidence" value="ECO:0007669"/>
    <property type="project" value="RHEA"/>
</dbReference>
<evidence type="ECO:0000256" key="3">
    <source>
        <dbReference type="ARBA" id="ARBA00023080"/>
    </source>
</evidence>
<dbReference type="Gene3D" id="3.90.950.10">
    <property type="match status" value="1"/>
</dbReference>
<protein>
    <recommendedName>
        <fullName evidence="4">dTTP/UTP pyrophosphatase</fullName>
        <shortName evidence="4">dTTPase/UTPase</shortName>
        <ecNumber evidence="4">3.6.1.9</ecNumber>
    </recommendedName>
    <alternativeName>
        <fullName evidence="4">Nucleoside triphosphate pyrophosphatase</fullName>
    </alternativeName>
    <alternativeName>
        <fullName evidence="4">Nucleotide pyrophosphatase</fullName>
        <shortName evidence="4">Nucleotide PPase</shortName>
    </alternativeName>
</protein>
<dbReference type="NCBIfam" id="TIGR00172">
    <property type="entry name" value="maf"/>
    <property type="match status" value="1"/>
</dbReference>
<dbReference type="PANTHER" id="PTHR43213:SF5">
    <property type="entry name" value="BIFUNCTIONAL DTTP_UTP PYROPHOSPHATASE_METHYLTRANSFERASE PROTEIN-RELATED"/>
    <property type="match status" value="1"/>
</dbReference>